<dbReference type="AlphaFoldDB" id="A0A124HJV1"/>
<sequence length="671" mass="73415">MQLSRVRVKNFRNFEDLTIAPFPSPAVIVGENGVGKSNLLAALRLVLDPELLDRYRVLDADDVYDGSLGIAGGAEVSVEVELSGFDADADARAVLDGAIVSLAPLTARLTYLFRPRQRAIDADTSGADSDAPEGELTAADYEWTIFGGTDPGNSMRDVKRYAAFSVLPALRDTEQDLARPDRSPLTRLLRELPPAAENLERTLAVMRQARAELAKDDNVQKLTQQLTKRITALAGPRMSMSPTLDFAGREEDLLRRVQLYIDAANTRTIDRTSTGMANVLYLAMLLERLEIRRVTEDGEDTLLAVEEPEAHLHPTLQRHLFFHLLRNLSRLMLTTHSPHIAAVTPLTSLVLMYEENGQIQARSVPKALLEERERKDLERYLNVSRAEMLFARGIVLVEGIAEAYLVPALASAAGLDLDAHGIVVANIEGTDFVPYARLLGPTGLERSFWILTDGDQTDLDPQQHAHLREGGLTRAVDVLDVLSPADGERMRTTLETMRLAELPEDGSAREGRDDLVAAAAQHRVFVGEHTLEIDLARLLDEEMRAAFDELVAGPVARGNFADALRAALSTTTPQQRRDVLSRIEKKEVSKGRYAQRLAAHVEQVGDLAARVRALVGVAPDQPVTQTMLMQMGGCGPLLALLDQLCGNCLGRPLAPGVEMDAQPAVDVLDAG</sequence>
<dbReference type="InterPro" id="IPR034139">
    <property type="entry name" value="TOPRIM_OLD"/>
</dbReference>
<dbReference type="Pfam" id="PF13175">
    <property type="entry name" value="AAA_15"/>
    <property type="match status" value="2"/>
</dbReference>
<dbReference type="InterPro" id="IPR041685">
    <property type="entry name" value="AAA_GajA/Old/RecF-like"/>
</dbReference>
<protein>
    <recommendedName>
        <fullName evidence="5">ATP-dependent endonuclease</fullName>
    </recommendedName>
</protein>
<dbReference type="InterPro" id="IPR027417">
    <property type="entry name" value="P-loop_NTPase"/>
</dbReference>
<accession>A0A124HJV1</accession>
<dbReference type="PANTHER" id="PTHR43581:SF4">
    <property type="entry name" value="ATP_GTP PHOSPHATASE"/>
    <property type="match status" value="1"/>
</dbReference>
<evidence type="ECO:0000259" key="1">
    <source>
        <dbReference type="Pfam" id="PF13175"/>
    </source>
</evidence>
<comment type="caution">
    <text evidence="3">The sequence shown here is derived from an EMBL/GenBank/DDBJ whole genome shotgun (WGS) entry which is preliminary data.</text>
</comment>
<evidence type="ECO:0000259" key="2">
    <source>
        <dbReference type="Pfam" id="PF20469"/>
    </source>
</evidence>
<dbReference type="PANTHER" id="PTHR43581">
    <property type="entry name" value="ATP/GTP PHOSPHATASE"/>
    <property type="match status" value="1"/>
</dbReference>
<feature type="domain" description="Endonuclease GajA/Old nuclease/RecF-like AAA" evidence="1">
    <location>
        <begin position="241"/>
        <end position="341"/>
    </location>
</feature>
<dbReference type="CDD" id="cd01026">
    <property type="entry name" value="TOPRIM_OLD"/>
    <property type="match status" value="1"/>
</dbReference>
<proteinExistence type="predicted"/>
<reference evidence="3 4" key="1">
    <citation type="submission" date="2015-10" db="EMBL/GenBank/DDBJ databases">
        <title>Draft genome sequence of Streptomyces corchorusii DSM 40340, type strain for the species Streptomyces corchorusii.</title>
        <authorList>
            <person name="Ruckert C."/>
            <person name="Winkler A."/>
            <person name="Kalinowski J."/>
            <person name="Kampfer P."/>
            <person name="Glaeser S."/>
        </authorList>
    </citation>
    <scope>NUCLEOTIDE SEQUENCE [LARGE SCALE GENOMIC DNA]</scope>
    <source>
        <strain evidence="3 4">DSM 40340</strain>
    </source>
</reference>
<evidence type="ECO:0000313" key="4">
    <source>
        <dbReference type="Proteomes" id="UP000053398"/>
    </source>
</evidence>
<gene>
    <name evidence="3" type="ORF">AQJ11_37995</name>
</gene>
<evidence type="ECO:0000313" key="3">
    <source>
        <dbReference type="EMBL" id="KUN17653.1"/>
    </source>
</evidence>
<organism evidence="3 4">
    <name type="scientific">Streptomyces corchorusii</name>
    <name type="common">Streptomyces chibaensis</name>
    <dbReference type="NCBI Taxonomy" id="1903"/>
    <lineage>
        <taxon>Bacteria</taxon>
        <taxon>Bacillati</taxon>
        <taxon>Actinomycetota</taxon>
        <taxon>Actinomycetes</taxon>
        <taxon>Kitasatosporales</taxon>
        <taxon>Streptomycetaceae</taxon>
        <taxon>Streptomyces</taxon>
    </lineage>
</organism>
<dbReference type="RefSeq" id="WP_059266354.1">
    <property type="nucleotide sequence ID" value="NZ_KQ948370.1"/>
</dbReference>
<dbReference type="EMBL" id="LMWP01000048">
    <property type="protein sequence ID" value="KUN17653.1"/>
    <property type="molecule type" value="Genomic_DNA"/>
</dbReference>
<keyword evidence="4" id="KW-1185">Reference proteome</keyword>
<feature type="domain" description="OLD protein-like TOPRIM" evidence="2">
    <location>
        <begin position="389"/>
        <end position="455"/>
    </location>
</feature>
<dbReference type="Gene3D" id="3.40.50.300">
    <property type="entry name" value="P-loop containing nucleotide triphosphate hydrolases"/>
    <property type="match status" value="2"/>
</dbReference>
<dbReference type="Proteomes" id="UP000053398">
    <property type="component" value="Unassembled WGS sequence"/>
</dbReference>
<evidence type="ECO:0008006" key="5">
    <source>
        <dbReference type="Google" id="ProtNLM"/>
    </source>
</evidence>
<dbReference type="InterPro" id="IPR051396">
    <property type="entry name" value="Bact_Antivir_Def_Nuclease"/>
</dbReference>
<name>A0A124HJV1_STRCK</name>
<dbReference type="SUPFAM" id="SSF52540">
    <property type="entry name" value="P-loop containing nucleoside triphosphate hydrolases"/>
    <property type="match status" value="1"/>
</dbReference>
<dbReference type="Pfam" id="PF20469">
    <property type="entry name" value="OLD-like_TOPRIM"/>
    <property type="match status" value="1"/>
</dbReference>
<feature type="domain" description="Endonuclease GajA/Old nuclease/RecF-like AAA" evidence="1">
    <location>
        <begin position="1"/>
        <end position="50"/>
    </location>
</feature>